<comment type="caution">
    <text evidence="2">The sequence shown here is derived from an EMBL/GenBank/DDBJ whole genome shotgun (WGS) entry which is preliminary data.</text>
</comment>
<dbReference type="RefSeq" id="WP_057892636.1">
    <property type="nucleotide sequence ID" value="NZ_AZFV01000022.1"/>
</dbReference>
<evidence type="ECO:0000313" key="3">
    <source>
        <dbReference type="Proteomes" id="UP000051302"/>
    </source>
</evidence>
<dbReference type="GO" id="GO:0016740">
    <property type="term" value="F:transferase activity"/>
    <property type="evidence" value="ECO:0007669"/>
    <property type="project" value="UniProtKB-KW"/>
</dbReference>
<feature type="transmembrane region" description="Helical" evidence="1">
    <location>
        <begin position="352"/>
        <end position="368"/>
    </location>
</feature>
<dbReference type="AlphaFoldDB" id="A0A0R1WKJ3"/>
<sequence length="515" mass="59534">MKNKFDNIEIRQWLLPIGFLLIACVLVMGSSPLYVTNPWVDSNAMFTMGRAFLHGYVPFKDIIDQRGPMLYLLFSVGAIIRENNFFGIFLIQVVNMLVVYVLTWKLANTFKMKIIDTKWLALLGPTVLLATNAYSMGGSPEEFAFTSILYLLLVINRAKQNVDNIPLKEFFLLGLNLSWLFWVKYSTAGAFVTFFIVVALYLLFKRQFRKLLRVIGMSLLGFSIITILVLIYFSLNHAVNDLFNIYFVQNITAYGQTNQTVIVKLMSLLFLMGQEIGAYRIVALLIVGGWIKALYDKENITLELIIFLGTILFVAMQHRLIQYYNLVWITFLVVALLRLINIKLANFENQQPIKLLIVSALMLLPFVNNQDLYHLVIRGAGVSVGEYRYNAQPSFAKIMHQKEKNPSLLLINDLDNGFYLSSQTLPTTKYWQKLNMNYQQLPQMYEAFNTYMRHKQVDFVIIKVDVPLAPDRQGQYRQIPDFIDSHLSYELLKNYRIESAVSNKADDNYILMYKK</sequence>
<keyword evidence="2" id="KW-0808">Transferase</keyword>
<proteinExistence type="predicted"/>
<keyword evidence="3" id="KW-1185">Reference proteome</keyword>
<feature type="transmembrane region" description="Helical" evidence="1">
    <location>
        <begin position="12"/>
        <end position="35"/>
    </location>
</feature>
<dbReference type="EMBL" id="AZFV01000022">
    <property type="protein sequence ID" value="KRM15507.1"/>
    <property type="molecule type" value="Genomic_DNA"/>
</dbReference>
<evidence type="ECO:0000313" key="2">
    <source>
        <dbReference type="EMBL" id="KRM15507.1"/>
    </source>
</evidence>
<evidence type="ECO:0000256" key="1">
    <source>
        <dbReference type="SAM" id="Phobius"/>
    </source>
</evidence>
<keyword evidence="1" id="KW-0812">Transmembrane</keyword>
<dbReference type="PATRIC" id="fig|1423774.3.peg.1270"/>
<dbReference type="PROSITE" id="PS51257">
    <property type="entry name" value="PROKAR_LIPOPROTEIN"/>
    <property type="match status" value="1"/>
</dbReference>
<feature type="transmembrane region" description="Helical" evidence="1">
    <location>
        <begin position="300"/>
        <end position="317"/>
    </location>
</feature>
<dbReference type="STRING" id="1423774.FD31_GL001223"/>
<organism evidence="2 3">
    <name type="scientific">Companilactobacillus nantensis DSM 16982</name>
    <dbReference type="NCBI Taxonomy" id="1423774"/>
    <lineage>
        <taxon>Bacteria</taxon>
        <taxon>Bacillati</taxon>
        <taxon>Bacillota</taxon>
        <taxon>Bacilli</taxon>
        <taxon>Lactobacillales</taxon>
        <taxon>Lactobacillaceae</taxon>
        <taxon>Companilactobacillus</taxon>
    </lineage>
</organism>
<feature type="transmembrane region" description="Helical" evidence="1">
    <location>
        <begin position="323"/>
        <end position="340"/>
    </location>
</feature>
<feature type="transmembrane region" description="Helical" evidence="1">
    <location>
        <begin position="188"/>
        <end position="204"/>
    </location>
</feature>
<feature type="transmembrane region" description="Helical" evidence="1">
    <location>
        <begin position="211"/>
        <end position="233"/>
    </location>
</feature>
<gene>
    <name evidence="2" type="ORF">FD31_GL001223</name>
</gene>
<feature type="transmembrane region" description="Helical" evidence="1">
    <location>
        <begin position="119"/>
        <end position="137"/>
    </location>
</feature>
<feature type="transmembrane region" description="Helical" evidence="1">
    <location>
        <begin position="85"/>
        <end position="107"/>
    </location>
</feature>
<keyword evidence="1" id="KW-1133">Transmembrane helix</keyword>
<name>A0A0R1WKJ3_9LACO</name>
<dbReference type="Proteomes" id="UP000051302">
    <property type="component" value="Unassembled WGS sequence"/>
</dbReference>
<protein>
    <submittedName>
        <fullName evidence="2">Teichoic acid polysaccharide glycosyl transferase</fullName>
    </submittedName>
</protein>
<accession>A0A0R1WKJ3</accession>
<reference evidence="2 3" key="1">
    <citation type="journal article" date="2015" name="Genome Announc.">
        <title>Expanding the biotechnology potential of lactobacilli through comparative genomics of 213 strains and associated genera.</title>
        <authorList>
            <person name="Sun Z."/>
            <person name="Harris H.M."/>
            <person name="McCann A."/>
            <person name="Guo C."/>
            <person name="Argimon S."/>
            <person name="Zhang W."/>
            <person name="Yang X."/>
            <person name="Jeffery I.B."/>
            <person name="Cooney J.C."/>
            <person name="Kagawa T.F."/>
            <person name="Liu W."/>
            <person name="Song Y."/>
            <person name="Salvetti E."/>
            <person name="Wrobel A."/>
            <person name="Rasinkangas P."/>
            <person name="Parkhill J."/>
            <person name="Rea M.C."/>
            <person name="O'Sullivan O."/>
            <person name="Ritari J."/>
            <person name="Douillard F.P."/>
            <person name="Paul Ross R."/>
            <person name="Yang R."/>
            <person name="Briner A.E."/>
            <person name="Felis G.E."/>
            <person name="de Vos W.M."/>
            <person name="Barrangou R."/>
            <person name="Klaenhammer T.R."/>
            <person name="Caufield P.W."/>
            <person name="Cui Y."/>
            <person name="Zhang H."/>
            <person name="O'Toole P.W."/>
        </authorList>
    </citation>
    <scope>NUCLEOTIDE SEQUENCE [LARGE SCALE GENOMIC DNA]</scope>
    <source>
        <strain evidence="2 3">DSM 16982</strain>
    </source>
</reference>
<feature type="transmembrane region" description="Helical" evidence="1">
    <location>
        <begin position="276"/>
        <end position="295"/>
    </location>
</feature>
<keyword evidence="1" id="KW-0472">Membrane</keyword>